<evidence type="ECO:0000313" key="1">
    <source>
        <dbReference type="EMBL" id="MPL78833.1"/>
    </source>
</evidence>
<name>A0A644UJ52_9ZZZZ</name>
<organism evidence="1">
    <name type="scientific">bioreactor metagenome</name>
    <dbReference type="NCBI Taxonomy" id="1076179"/>
    <lineage>
        <taxon>unclassified sequences</taxon>
        <taxon>metagenomes</taxon>
        <taxon>ecological metagenomes</taxon>
    </lineage>
</organism>
<reference evidence="1" key="1">
    <citation type="submission" date="2019-08" db="EMBL/GenBank/DDBJ databases">
        <authorList>
            <person name="Kucharzyk K."/>
            <person name="Murdoch R.W."/>
            <person name="Higgins S."/>
            <person name="Loffler F."/>
        </authorList>
    </citation>
    <scope>NUCLEOTIDE SEQUENCE</scope>
</reference>
<sequence length="619" mass="72642">MNKWIINCNSYLEHDELNSKLINQVKEAKCNNRDLLLTYTINHELAGILLLSIYEILLNEENYTLQEKKVINQEIDLPYSIFYKTEQLFNITSLSDKEIEFILGKDTVSLESQKDIKEQFIEYIKTDWPAGVKKLDKRIEYLDKLFPKEINKKDPQSIFEIYDLVKLNELSKELGSGGKYYDWDRNGKYVGEVLQTLNQYIKFLEKIKNVGFDESSSQQEKDNNSKNLEIDFFESFIKRIEHNDAVQMEKKWDNIKFIIGQPNTGKSYNFEESRLFDLTQKDHYKYIKIPVSGGIGNEYKGLQNTDLAITYDPIKKEVRFGEFLQVLMSAIVNPKVPHVVFLDDFHNQDISSLLSEYTPLFKSQQKVEIKTLPNDDIFKRNFKNTAVFIKTWNSFIENQCSKDINDNEVSIVPITNRISGDSLKLIYPNNFYLLGAANFNENTLNIFADWEDRANISFKDPIETFFLQLNLKESKLELSENFKNIDKYKKISDELGPNTQEFIKCCIELNKTLHQILKDKLIFDTEKYCFGMWKIIDSNGNAISDLGEQKKVVKFLFGMIKNALRFNNKNSWINKIGWELFVAMQTNEWFKNNIKMLNGNIENIDYGILHEFNIYEDEI</sequence>
<comment type="caution">
    <text evidence="1">The sequence shown here is derived from an EMBL/GenBank/DDBJ whole genome shotgun (WGS) entry which is preliminary data.</text>
</comment>
<proteinExistence type="predicted"/>
<accession>A0A644UJ52</accession>
<gene>
    <name evidence="1" type="ORF">SDC9_24703</name>
</gene>
<protein>
    <submittedName>
        <fullName evidence="1">Uncharacterized protein</fullName>
    </submittedName>
</protein>
<dbReference type="EMBL" id="VSSQ01000120">
    <property type="protein sequence ID" value="MPL78833.1"/>
    <property type="molecule type" value="Genomic_DNA"/>
</dbReference>
<dbReference type="AlphaFoldDB" id="A0A644UJ52"/>